<gene>
    <name evidence="2" type="ORF">SAMN05892877_1108</name>
</gene>
<protein>
    <submittedName>
        <fullName evidence="2">Uncharacterized protein</fullName>
    </submittedName>
</protein>
<evidence type="ECO:0000256" key="1">
    <source>
        <dbReference type="SAM" id="Phobius"/>
    </source>
</evidence>
<reference evidence="2 3" key="1">
    <citation type="submission" date="2017-08" db="EMBL/GenBank/DDBJ databases">
        <authorList>
            <person name="de Groot N.N."/>
        </authorList>
    </citation>
    <scope>NUCLEOTIDE SEQUENCE [LARGE SCALE GENOMIC DNA]</scope>
    <source>
        <strain evidence="2 3">JC85</strain>
    </source>
</reference>
<keyword evidence="1" id="KW-1133">Transmembrane helix</keyword>
<dbReference type="RefSeq" id="WP_176526783.1">
    <property type="nucleotide sequence ID" value="NZ_OBQD01000010.1"/>
</dbReference>
<sequence>MRTHRFPHYPIERIEADWSRIDSLIAARARADRISNRLMYLFLPTLVVGLSIFILFRS</sequence>
<dbReference type="Proteomes" id="UP000219167">
    <property type="component" value="Unassembled WGS sequence"/>
</dbReference>
<keyword evidence="3" id="KW-1185">Reference proteome</keyword>
<feature type="transmembrane region" description="Helical" evidence="1">
    <location>
        <begin position="38"/>
        <end position="56"/>
    </location>
</feature>
<dbReference type="AlphaFoldDB" id="A0A285UP94"/>
<evidence type="ECO:0000313" key="2">
    <source>
        <dbReference type="EMBL" id="SOC42466.1"/>
    </source>
</evidence>
<accession>A0A285UP94</accession>
<keyword evidence="1" id="KW-0472">Membrane</keyword>
<dbReference type="EMBL" id="OBQD01000010">
    <property type="protein sequence ID" value="SOC42466.1"/>
    <property type="molecule type" value="Genomic_DNA"/>
</dbReference>
<keyword evidence="1" id="KW-0812">Transmembrane</keyword>
<name>A0A285UP94_9HYPH</name>
<evidence type="ECO:0000313" key="3">
    <source>
        <dbReference type="Proteomes" id="UP000219167"/>
    </source>
</evidence>
<organism evidence="2 3">
    <name type="scientific">Rhizobium subbaraonis</name>
    <dbReference type="NCBI Taxonomy" id="908946"/>
    <lineage>
        <taxon>Bacteria</taxon>
        <taxon>Pseudomonadati</taxon>
        <taxon>Pseudomonadota</taxon>
        <taxon>Alphaproteobacteria</taxon>
        <taxon>Hyphomicrobiales</taxon>
        <taxon>Rhizobiaceae</taxon>
        <taxon>Rhizobium/Agrobacterium group</taxon>
        <taxon>Rhizobium</taxon>
    </lineage>
</organism>
<proteinExistence type="predicted"/>